<proteinExistence type="predicted"/>
<reference evidence="2 3" key="1">
    <citation type="journal article" date="2013" name="PLoS Genet.">
        <title>A gene transfer agent and a dynamic repertoire of secretion systems hold the keys to the explosive radiation of the emerging pathogen Bartonella.</title>
        <authorList>
            <person name="Guy L."/>
            <person name="Nystedt B."/>
            <person name="Toft C."/>
            <person name="Zaremba-Niedzwiedzka K."/>
            <person name="Berglund E.C."/>
            <person name="Granberg F."/>
            <person name="Naslund K."/>
            <person name="Eriksson A.S."/>
            <person name="Andersson S.G."/>
        </authorList>
    </citation>
    <scope>NUCLEOTIDE SEQUENCE [LARGE SCALE GENOMIC DNA]</scope>
    <source>
        <strain evidence="3">m02</strain>
    </source>
</reference>
<feature type="compositionally biased region" description="Basic and acidic residues" evidence="1">
    <location>
        <begin position="265"/>
        <end position="278"/>
    </location>
</feature>
<organism evidence="2 3">
    <name type="scientific">Bartonella bovis m02</name>
    <dbReference type="NCBI Taxonomy" id="1094492"/>
    <lineage>
        <taxon>Bacteria</taxon>
        <taxon>Pseudomonadati</taxon>
        <taxon>Pseudomonadota</taxon>
        <taxon>Alphaproteobacteria</taxon>
        <taxon>Hyphomicrobiales</taxon>
        <taxon>Bartonellaceae</taxon>
        <taxon>Bartonella</taxon>
    </lineage>
</organism>
<dbReference type="STRING" id="1094492.m02_12780"/>
<dbReference type="HOGENOM" id="CLU_074824_1_1_5"/>
<dbReference type="EMBL" id="AGWB01000036">
    <property type="protein sequence ID" value="ENN90077.1"/>
    <property type="molecule type" value="Genomic_DNA"/>
</dbReference>
<dbReference type="Proteomes" id="UP000014026">
    <property type="component" value="Unassembled WGS sequence"/>
</dbReference>
<name>N6VG67_9HYPH</name>
<protein>
    <submittedName>
        <fullName evidence="2">SapC-related protein</fullName>
    </submittedName>
</protein>
<dbReference type="AlphaFoldDB" id="N6VG67"/>
<comment type="caution">
    <text evidence="2">The sequence shown here is derived from an EMBL/GenBank/DDBJ whole genome shotgun (WGS) entry which is preliminary data.</text>
</comment>
<feature type="region of interest" description="Disordered" evidence="1">
    <location>
        <begin position="249"/>
        <end position="278"/>
    </location>
</feature>
<gene>
    <name evidence="2" type="ORF">m02_12780</name>
</gene>
<dbReference type="RefSeq" id="WP_010703019.1">
    <property type="nucleotide sequence ID" value="NZ_KB915626.1"/>
</dbReference>
<accession>N6VG67</accession>
<dbReference type="PATRIC" id="fig|1094492.3.peg.1392"/>
<evidence type="ECO:0000313" key="3">
    <source>
        <dbReference type="Proteomes" id="UP000014026"/>
    </source>
</evidence>
<dbReference type="Pfam" id="PF07277">
    <property type="entry name" value="SapC"/>
    <property type="match status" value="1"/>
</dbReference>
<sequence length="278" mass="31977">MANIMLFYKNVTPINKTFHRSLKFNPSQDMSFAKDTHWVPLASDEYFQAALDYPILFMSAEDEQKKRHYTSIALVGLSNDVNNYITADKSWQRDTYIPAFIRRYPFVLAQIQDQKELSVCFDQQSGMFNDVTGIELFNSDGSISPFMEERINFLEHFKIGMERTAEFIDTLVKMELLCQKSINVKNDKGLSAQLEDFWIVDEEKLHKLPAHQLAKLHKNGFLGRIFAHLLSMNNLLKVLSLKGASQAANSVEQKEKTNGQASEQARLEKPKKEKNTLN</sequence>
<evidence type="ECO:0000313" key="2">
    <source>
        <dbReference type="EMBL" id="ENN90077.1"/>
    </source>
</evidence>
<evidence type="ECO:0000256" key="1">
    <source>
        <dbReference type="SAM" id="MobiDB-lite"/>
    </source>
</evidence>
<dbReference type="InterPro" id="IPR010836">
    <property type="entry name" value="SapC"/>
</dbReference>